<reference evidence="2" key="1">
    <citation type="submission" date="2021-02" db="EMBL/GenBank/DDBJ databases">
        <authorList>
            <person name="Nowell W R."/>
        </authorList>
    </citation>
    <scope>NUCLEOTIDE SEQUENCE</scope>
    <source>
        <strain evidence="2">Ploen Becks lab</strain>
    </source>
</reference>
<evidence type="ECO:0000313" key="2">
    <source>
        <dbReference type="EMBL" id="CAF1011912.1"/>
    </source>
</evidence>
<feature type="compositionally biased region" description="Acidic residues" evidence="1">
    <location>
        <begin position="57"/>
        <end position="72"/>
    </location>
</feature>
<proteinExistence type="predicted"/>
<sequence>MIEKEIYESNNQTRKRKNSESKKKKNQPMMNINPRLKRQGSFTDLDGASKKTRDDRSDEDISYDEESLDESIDGAHETADTKQNNCQQQKQERIQQQHKPQQQNESMVEKPKRRYAKRKNPLTSNHDESADVESKKNKRLRPQSIKDQKRMLEEAEKAEIMNNVRNEGEFFDDIEIQAEVNRRLRIKNMERKNNVPLYILTNKNKTQNIRLDQSPCDKSINENENKIMMLTKNGLERSELNHELELKYNRNKYTVIIHGNNIEEYSTNIFDRLDELKRCVGVVNPLLILPFIDKVTEVMSLKVTVNNYQDYLKIIGKWPLNAFKSGVSIEPLPHNLTVIISNVDKDLNLNNDKQIKHIEKIYGLMNLNN</sequence>
<dbReference type="AlphaFoldDB" id="A0A814HJJ4"/>
<feature type="compositionally biased region" description="Basic residues" evidence="1">
    <location>
        <begin position="13"/>
        <end position="26"/>
    </location>
</feature>
<name>A0A814HJJ4_9BILA</name>
<gene>
    <name evidence="2" type="ORF">OXX778_LOCUS16935</name>
</gene>
<evidence type="ECO:0000313" key="3">
    <source>
        <dbReference type="Proteomes" id="UP000663879"/>
    </source>
</evidence>
<keyword evidence="3" id="KW-1185">Reference proteome</keyword>
<protein>
    <submittedName>
        <fullName evidence="2">Uncharacterized protein</fullName>
    </submittedName>
</protein>
<feature type="region of interest" description="Disordered" evidence="1">
    <location>
        <begin position="1"/>
        <end position="148"/>
    </location>
</feature>
<evidence type="ECO:0000256" key="1">
    <source>
        <dbReference type="SAM" id="MobiDB-lite"/>
    </source>
</evidence>
<organism evidence="2 3">
    <name type="scientific">Brachionus calyciflorus</name>
    <dbReference type="NCBI Taxonomy" id="104777"/>
    <lineage>
        <taxon>Eukaryota</taxon>
        <taxon>Metazoa</taxon>
        <taxon>Spiralia</taxon>
        <taxon>Gnathifera</taxon>
        <taxon>Rotifera</taxon>
        <taxon>Eurotatoria</taxon>
        <taxon>Monogononta</taxon>
        <taxon>Pseudotrocha</taxon>
        <taxon>Ploima</taxon>
        <taxon>Brachionidae</taxon>
        <taxon>Brachionus</taxon>
    </lineage>
</organism>
<comment type="caution">
    <text evidence="2">The sequence shown here is derived from an EMBL/GenBank/DDBJ whole genome shotgun (WGS) entry which is preliminary data.</text>
</comment>
<dbReference type="EMBL" id="CAJNOC010004165">
    <property type="protein sequence ID" value="CAF1011912.1"/>
    <property type="molecule type" value="Genomic_DNA"/>
</dbReference>
<feature type="compositionally biased region" description="Basic and acidic residues" evidence="1">
    <location>
        <begin position="125"/>
        <end position="135"/>
    </location>
</feature>
<dbReference type="Proteomes" id="UP000663879">
    <property type="component" value="Unassembled WGS sequence"/>
</dbReference>
<accession>A0A814HJJ4</accession>
<feature type="compositionally biased region" description="Basic and acidic residues" evidence="1">
    <location>
        <begin position="47"/>
        <end position="56"/>
    </location>
</feature>
<feature type="compositionally biased region" description="Basic residues" evidence="1">
    <location>
        <begin position="111"/>
        <end position="120"/>
    </location>
</feature>